<feature type="domain" description="Glycoside hydrolase family 9" evidence="10">
    <location>
        <begin position="28"/>
        <end position="223"/>
    </location>
</feature>
<dbReference type="SUPFAM" id="SSF48208">
    <property type="entry name" value="Six-hairpin glycosidases"/>
    <property type="match status" value="1"/>
</dbReference>
<evidence type="ECO:0000256" key="8">
    <source>
        <dbReference type="PROSITE-ProRule" id="PRU10060"/>
    </source>
</evidence>
<dbReference type="InterPro" id="IPR008928">
    <property type="entry name" value="6-hairpin_glycosidase_sf"/>
</dbReference>
<keyword evidence="4 9" id="KW-0136">Cellulose degradation</keyword>
<gene>
    <name evidence="11" type="ORF">TCEB3V08_LOCUS4064</name>
</gene>
<evidence type="ECO:0000256" key="2">
    <source>
        <dbReference type="ARBA" id="ARBA00007072"/>
    </source>
</evidence>
<dbReference type="EC" id="3.2.1.4" evidence="9"/>
<dbReference type="EMBL" id="OC317513">
    <property type="protein sequence ID" value="CAD7397377.1"/>
    <property type="molecule type" value="Genomic_DNA"/>
</dbReference>
<keyword evidence="7 8" id="KW-0624">Polysaccharide degradation</keyword>
<name>A0A7R9CKH0_TIMCR</name>
<evidence type="ECO:0000256" key="6">
    <source>
        <dbReference type="ARBA" id="ARBA00023295"/>
    </source>
</evidence>
<dbReference type="InterPro" id="IPR001701">
    <property type="entry name" value="Glyco_hydro_9"/>
</dbReference>
<dbReference type="Gene3D" id="1.50.10.10">
    <property type="match status" value="1"/>
</dbReference>
<accession>A0A7R9CKH0</accession>
<reference evidence="11" key="1">
    <citation type="submission" date="2020-11" db="EMBL/GenBank/DDBJ databases">
        <authorList>
            <person name="Tran Van P."/>
        </authorList>
    </citation>
    <scope>NUCLEOTIDE SEQUENCE</scope>
</reference>
<dbReference type="GO" id="GO:0030245">
    <property type="term" value="P:cellulose catabolic process"/>
    <property type="evidence" value="ECO:0007669"/>
    <property type="project" value="UniProtKB-KW"/>
</dbReference>
<keyword evidence="5 8" id="KW-0119">Carbohydrate metabolism</keyword>
<dbReference type="PANTHER" id="PTHR22298">
    <property type="entry name" value="ENDO-1,4-BETA-GLUCANASE"/>
    <property type="match status" value="1"/>
</dbReference>
<keyword evidence="3 8" id="KW-0378">Hydrolase</keyword>
<evidence type="ECO:0000256" key="5">
    <source>
        <dbReference type="ARBA" id="ARBA00023277"/>
    </source>
</evidence>
<feature type="active site" evidence="8">
    <location>
        <position position="202"/>
    </location>
</feature>
<protein>
    <recommendedName>
        <fullName evidence="9">Endoglucanase</fullName>
        <ecNumber evidence="9">3.2.1.4</ecNumber>
    </recommendedName>
</protein>
<evidence type="ECO:0000256" key="7">
    <source>
        <dbReference type="ARBA" id="ARBA00023326"/>
    </source>
</evidence>
<feature type="active site" evidence="8">
    <location>
        <position position="211"/>
    </location>
</feature>
<comment type="catalytic activity">
    <reaction evidence="1 9">
        <text>Endohydrolysis of (1-&gt;4)-beta-D-glucosidic linkages in cellulose, lichenin and cereal beta-D-glucans.</text>
        <dbReference type="EC" id="3.2.1.4"/>
    </reaction>
</comment>
<keyword evidence="6 8" id="KW-0326">Glycosidase</keyword>
<evidence type="ECO:0000256" key="3">
    <source>
        <dbReference type="ARBA" id="ARBA00022801"/>
    </source>
</evidence>
<comment type="similarity">
    <text evidence="2 8 9">Belongs to the glycosyl hydrolase 9 (cellulase E) family.</text>
</comment>
<dbReference type="GO" id="GO:0008810">
    <property type="term" value="F:cellulase activity"/>
    <property type="evidence" value="ECO:0007669"/>
    <property type="project" value="UniProtKB-EC"/>
</dbReference>
<sequence length="242" mass="27364">MDVDSTEEELPSPHNYKQMLLAQLTLQPEYMEAVQNFCDFTVNYQKKTPKGLVYIDKFGTLGHAANVAFICLQISLQFEDNLCGIVVRGSSYGPRGPGFDSRHVQIIWETVGLEWVADIGISSEKYRDFVKSQIHYMLGESGRSYVVGFGLNYPTQPYHAASSCPDLPEPCGWKDFHRRGPNSQILYGALVSGPDENDNYKDDREEYVYNEVTLDYNAGFQSAVAGLQYLRLLGQKKNDTHH</sequence>
<dbReference type="AlphaFoldDB" id="A0A7R9CKH0"/>
<dbReference type="InterPro" id="IPR012341">
    <property type="entry name" value="6hp_glycosidase-like_sf"/>
</dbReference>
<evidence type="ECO:0000256" key="1">
    <source>
        <dbReference type="ARBA" id="ARBA00000966"/>
    </source>
</evidence>
<dbReference type="InterPro" id="IPR033126">
    <property type="entry name" value="Glyco_hydro_9_Asp/Glu_AS"/>
</dbReference>
<proteinExistence type="inferred from homology"/>
<evidence type="ECO:0000313" key="11">
    <source>
        <dbReference type="EMBL" id="CAD7397377.1"/>
    </source>
</evidence>
<evidence type="ECO:0000256" key="4">
    <source>
        <dbReference type="ARBA" id="ARBA00023001"/>
    </source>
</evidence>
<evidence type="ECO:0000256" key="9">
    <source>
        <dbReference type="RuleBase" id="RU361166"/>
    </source>
</evidence>
<organism evidence="11">
    <name type="scientific">Timema cristinae</name>
    <name type="common">Walking stick</name>
    <dbReference type="NCBI Taxonomy" id="61476"/>
    <lineage>
        <taxon>Eukaryota</taxon>
        <taxon>Metazoa</taxon>
        <taxon>Ecdysozoa</taxon>
        <taxon>Arthropoda</taxon>
        <taxon>Hexapoda</taxon>
        <taxon>Insecta</taxon>
        <taxon>Pterygota</taxon>
        <taxon>Neoptera</taxon>
        <taxon>Polyneoptera</taxon>
        <taxon>Phasmatodea</taxon>
        <taxon>Timematodea</taxon>
        <taxon>Timematoidea</taxon>
        <taxon>Timematidae</taxon>
        <taxon>Timema</taxon>
    </lineage>
</organism>
<dbReference type="Pfam" id="PF00759">
    <property type="entry name" value="Glyco_hydro_9"/>
    <property type="match status" value="1"/>
</dbReference>
<dbReference type="PROSITE" id="PS00698">
    <property type="entry name" value="GH9_3"/>
    <property type="match status" value="1"/>
</dbReference>
<evidence type="ECO:0000259" key="10">
    <source>
        <dbReference type="Pfam" id="PF00759"/>
    </source>
</evidence>